<reference evidence="7" key="1">
    <citation type="submission" date="2020-11" db="EMBL/GenBank/DDBJ databases">
        <title>Sequencing the genomes of 1000 actinobacteria strains.</title>
        <authorList>
            <person name="Klenk H.-P."/>
        </authorList>
    </citation>
    <scope>NUCLEOTIDE SEQUENCE</scope>
    <source>
        <strain evidence="7">DSM 43175</strain>
    </source>
</reference>
<comment type="subcellular location">
    <subcellularLocation>
        <location evidence="1">Cell membrane</location>
        <topology evidence="1">Multi-pass membrane protein</topology>
    </subcellularLocation>
</comment>
<keyword evidence="2" id="KW-1003">Cell membrane</keyword>
<organism evidence="7 8">
    <name type="scientific">Actinomadura viridis</name>
    <dbReference type="NCBI Taxonomy" id="58110"/>
    <lineage>
        <taxon>Bacteria</taxon>
        <taxon>Bacillati</taxon>
        <taxon>Actinomycetota</taxon>
        <taxon>Actinomycetes</taxon>
        <taxon>Streptosporangiales</taxon>
        <taxon>Thermomonosporaceae</taxon>
        <taxon>Actinomadura</taxon>
    </lineage>
</organism>
<dbReference type="Proteomes" id="UP000614047">
    <property type="component" value="Unassembled WGS sequence"/>
</dbReference>
<evidence type="ECO:0000256" key="6">
    <source>
        <dbReference type="SAM" id="Phobius"/>
    </source>
</evidence>
<evidence type="ECO:0000256" key="2">
    <source>
        <dbReference type="ARBA" id="ARBA00022475"/>
    </source>
</evidence>
<feature type="transmembrane region" description="Helical" evidence="6">
    <location>
        <begin position="73"/>
        <end position="91"/>
    </location>
</feature>
<protein>
    <submittedName>
        <fullName evidence="7">Threonine/homoserine/homoserine lactone efflux protein</fullName>
    </submittedName>
</protein>
<evidence type="ECO:0000256" key="3">
    <source>
        <dbReference type="ARBA" id="ARBA00022692"/>
    </source>
</evidence>
<accession>A0A931GSM9</accession>
<dbReference type="PIRSF" id="PIRSF006324">
    <property type="entry name" value="LeuE"/>
    <property type="match status" value="1"/>
</dbReference>
<dbReference type="PANTHER" id="PTHR30086:SF20">
    <property type="entry name" value="ARGININE EXPORTER PROTEIN ARGO-RELATED"/>
    <property type="match status" value="1"/>
</dbReference>
<keyword evidence="8" id="KW-1185">Reference proteome</keyword>
<evidence type="ECO:0000256" key="1">
    <source>
        <dbReference type="ARBA" id="ARBA00004651"/>
    </source>
</evidence>
<proteinExistence type="predicted"/>
<feature type="transmembrane region" description="Helical" evidence="6">
    <location>
        <begin position="150"/>
        <end position="174"/>
    </location>
</feature>
<keyword evidence="3 6" id="KW-0812">Transmembrane</keyword>
<comment type="caution">
    <text evidence="7">The sequence shown here is derived from an EMBL/GenBank/DDBJ whole genome shotgun (WGS) entry which is preliminary data.</text>
</comment>
<evidence type="ECO:0000313" key="8">
    <source>
        <dbReference type="Proteomes" id="UP000614047"/>
    </source>
</evidence>
<evidence type="ECO:0000313" key="7">
    <source>
        <dbReference type="EMBL" id="MBG6091009.1"/>
    </source>
</evidence>
<dbReference type="AlphaFoldDB" id="A0A931GSM9"/>
<sequence length="206" mass="21659">MMTACLAFAAMAALITITPGLDTMLVLRTTLTGGRRIGYLAALGVTAGCLTWAVAGAAGLTALLAASRTAFDVLRVAGACYLLYLGGRALWQARRRGTAQEDVPDVDVTARSAFRTGLVTNLLNPKIGVFYMSLLPQFVPDGAPVFVTSLLFALIHAALGLLWFALVALAAGAARRALSRPAARRRLQQITGVAFIAFGLRLATTH</sequence>
<gene>
    <name evidence="7" type="ORF">IW256_005122</name>
</gene>
<evidence type="ECO:0000256" key="4">
    <source>
        <dbReference type="ARBA" id="ARBA00022989"/>
    </source>
</evidence>
<feature type="transmembrane region" description="Helical" evidence="6">
    <location>
        <begin position="36"/>
        <end position="66"/>
    </location>
</feature>
<dbReference type="EMBL" id="JADOUA010000001">
    <property type="protein sequence ID" value="MBG6091009.1"/>
    <property type="molecule type" value="Genomic_DNA"/>
</dbReference>
<keyword evidence="5 6" id="KW-0472">Membrane</keyword>
<dbReference type="PANTHER" id="PTHR30086">
    <property type="entry name" value="ARGININE EXPORTER PROTEIN ARGO"/>
    <property type="match status" value="1"/>
</dbReference>
<dbReference type="GO" id="GO:0015171">
    <property type="term" value="F:amino acid transmembrane transporter activity"/>
    <property type="evidence" value="ECO:0007669"/>
    <property type="project" value="TreeGrafter"/>
</dbReference>
<dbReference type="GO" id="GO:0005886">
    <property type="term" value="C:plasma membrane"/>
    <property type="evidence" value="ECO:0007669"/>
    <property type="project" value="UniProtKB-SubCell"/>
</dbReference>
<evidence type="ECO:0000256" key="5">
    <source>
        <dbReference type="ARBA" id="ARBA00023136"/>
    </source>
</evidence>
<dbReference type="InterPro" id="IPR001123">
    <property type="entry name" value="LeuE-type"/>
</dbReference>
<dbReference type="RefSeq" id="WP_197013384.1">
    <property type="nucleotide sequence ID" value="NZ_BAABES010000001.1"/>
</dbReference>
<keyword evidence="4 6" id="KW-1133">Transmembrane helix</keyword>
<name>A0A931GSM9_9ACTN</name>
<dbReference type="Pfam" id="PF01810">
    <property type="entry name" value="LysE"/>
    <property type="match status" value="1"/>
</dbReference>